<feature type="chain" id="PRO_5013903352" description="Cytochrome c domain-containing protein" evidence="5">
    <location>
        <begin position="23"/>
        <end position="620"/>
    </location>
</feature>
<dbReference type="Gene3D" id="1.10.760.10">
    <property type="entry name" value="Cytochrome c-like domain"/>
    <property type="match status" value="1"/>
</dbReference>
<evidence type="ECO:0000256" key="5">
    <source>
        <dbReference type="SAM" id="SignalP"/>
    </source>
</evidence>
<evidence type="ECO:0000259" key="6">
    <source>
        <dbReference type="PROSITE" id="PS51007"/>
    </source>
</evidence>
<dbReference type="AlphaFoldDB" id="A0A2G8TB58"/>
<proteinExistence type="predicted"/>
<sequence length="620" mass="68263">MGFVNVSLGGVLVALAALGAAAVTTTELVSVDQGWTIAEKAQWYGLSQGSRLIPRAWLMALEQHDVDRPFLQPSHVDSFRYLIDPTPLPVGFVVDDQSDRMFSDVSRLRWKKGQGEREPWVGMNCAACHTAELTFKGKRMRIEGAPALADFQSFMQSMNAALATTLRAQRKWDRFSGQVLAGADDAANRSMLRDAVESMLRWQNRVEQVNHTDLQYGFARVDAFGHIFNKILLKTGGAGQPVNPSDAPVSYPILWNTSQHDVVQWNGMASNQRIGAIDIGALGRNVGEVTGVFADLAFTAPGTATARNGYQSSAHVKNLLTLDTLVRKLKPPAWPDALPPIDAGKWEAGKRLFNQANGCASCHQVLARDDLSTRFAATLTPIFGAKPLGTDPWMACNAYAYQARTGVLYNTRERLFIGRRYGQIEQLSDLLGTTVIGAIFNRRDDVIDAFVDRQDMETILVSASFFNWGKPLSLEDAGAVHDLFEPDKEKRLQRCMTLSDDSRMAYKGRPLTGVWASAPYLHNGSVPTLYDLLLPLERRPSSFRLGSREFDPVKVGFVTGETAENSFVFRTHDTAGQAIAGNSNLGHDYGNAGFTDAQRWALVEYMKAVGARREGSNIIP</sequence>
<evidence type="ECO:0000313" key="8">
    <source>
        <dbReference type="Proteomes" id="UP000230390"/>
    </source>
</evidence>
<dbReference type="GO" id="GO:0004130">
    <property type="term" value="F:cytochrome-c peroxidase activity"/>
    <property type="evidence" value="ECO:0007669"/>
    <property type="project" value="TreeGrafter"/>
</dbReference>
<comment type="caution">
    <text evidence="7">The sequence shown here is derived from an EMBL/GenBank/DDBJ whole genome shotgun (WGS) entry which is preliminary data.</text>
</comment>
<name>A0A2G8TB58_9BURK</name>
<keyword evidence="8" id="KW-1185">Reference proteome</keyword>
<keyword evidence="5" id="KW-0732">Signal</keyword>
<dbReference type="InterPro" id="IPR036909">
    <property type="entry name" value="Cyt_c-like_dom_sf"/>
</dbReference>
<dbReference type="PANTHER" id="PTHR30600">
    <property type="entry name" value="CYTOCHROME C PEROXIDASE-RELATED"/>
    <property type="match status" value="1"/>
</dbReference>
<keyword evidence="3 4" id="KW-0408">Iron</keyword>
<feature type="signal peptide" evidence="5">
    <location>
        <begin position="1"/>
        <end position="22"/>
    </location>
</feature>
<organism evidence="7 8">
    <name type="scientific">Massilia eurypsychrophila</name>
    <dbReference type="NCBI Taxonomy" id="1485217"/>
    <lineage>
        <taxon>Bacteria</taxon>
        <taxon>Pseudomonadati</taxon>
        <taxon>Pseudomonadota</taxon>
        <taxon>Betaproteobacteria</taxon>
        <taxon>Burkholderiales</taxon>
        <taxon>Oxalobacteraceae</taxon>
        <taxon>Telluria group</taxon>
        <taxon>Massilia</taxon>
    </lineage>
</organism>
<dbReference type="Proteomes" id="UP000230390">
    <property type="component" value="Unassembled WGS sequence"/>
</dbReference>
<keyword evidence="1 4" id="KW-0349">Heme</keyword>
<dbReference type="InterPro" id="IPR051395">
    <property type="entry name" value="Cytochrome_c_Peroxidase/MauG"/>
</dbReference>
<dbReference type="NCBIfam" id="NF040606">
    <property type="entry name" value="CytoC_perox"/>
    <property type="match status" value="1"/>
</dbReference>
<dbReference type="OrthoDB" id="9805202at2"/>
<evidence type="ECO:0000256" key="1">
    <source>
        <dbReference type="ARBA" id="ARBA00022617"/>
    </source>
</evidence>
<dbReference type="RefSeq" id="WP_099791444.1">
    <property type="nucleotide sequence ID" value="NZ_JBHLYV010000018.1"/>
</dbReference>
<dbReference type="InterPro" id="IPR009056">
    <property type="entry name" value="Cyt_c-like_dom"/>
</dbReference>
<dbReference type="GO" id="GO:0009055">
    <property type="term" value="F:electron transfer activity"/>
    <property type="evidence" value="ECO:0007669"/>
    <property type="project" value="InterPro"/>
</dbReference>
<evidence type="ECO:0000256" key="3">
    <source>
        <dbReference type="ARBA" id="ARBA00023004"/>
    </source>
</evidence>
<evidence type="ECO:0000313" key="7">
    <source>
        <dbReference type="EMBL" id="PIL43296.1"/>
    </source>
</evidence>
<feature type="domain" description="Cytochrome c" evidence="6">
    <location>
        <begin position="344"/>
        <end position="488"/>
    </location>
</feature>
<gene>
    <name evidence="7" type="ORF">CR105_19990</name>
</gene>
<accession>A0A2G8TB58</accession>
<dbReference type="GO" id="GO:0020037">
    <property type="term" value="F:heme binding"/>
    <property type="evidence" value="ECO:0007669"/>
    <property type="project" value="InterPro"/>
</dbReference>
<evidence type="ECO:0000256" key="2">
    <source>
        <dbReference type="ARBA" id="ARBA00022723"/>
    </source>
</evidence>
<dbReference type="EMBL" id="PDOC01000015">
    <property type="protein sequence ID" value="PIL43296.1"/>
    <property type="molecule type" value="Genomic_DNA"/>
</dbReference>
<reference evidence="7 8" key="1">
    <citation type="submission" date="2017-10" db="EMBL/GenBank/DDBJ databases">
        <title>Massilia psychrophilum sp. nov., a novel purple-pigmented bacterium isolated from Tianshan glacier, Xinjiang Municipality, China.</title>
        <authorList>
            <person name="Wang H."/>
        </authorList>
    </citation>
    <scope>NUCLEOTIDE SEQUENCE [LARGE SCALE GENOMIC DNA]</scope>
    <source>
        <strain evidence="7 8">JCM 30074</strain>
    </source>
</reference>
<dbReference type="PROSITE" id="PS51007">
    <property type="entry name" value="CYTC"/>
    <property type="match status" value="1"/>
</dbReference>
<dbReference type="InterPro" id="IPR047758">
    <property type="entry name" value="CytoC_perox"/>
</dbReference>
<dbReference type="PANTHER" id="PTHR30600:SF9">
    <property type="entry name" value="BLR7738 PROTEIN"/>
    <property type="match status" value="1"/>
</dbReference>
<protein>
    <recommendedName>
        <fullName evidence="6">Cytochrome c domain-containing protein</fullName>
    </recommendedName>
</protein>
<dbReference type="GO" id="GO:0046872">
    <property type="term" value="F:metal ion binding"/>
    <property type="evidence" value="ECO:0007669"/>
    <property type="project" value="UniProtKB-KW"/>
</dbReference>
<dbReference type="Pfam" id="PF21419">
    <property type="entry name" value="RoxA-like_Cyt-c"/>
    <property type="match status" value="1"/>
</dbReference>
<evidence type="ECO:0000256" key="4">
    <source>
        <dbReference type="PROSITE-ProRule" id="PRU00433"/>
    </source>
</evidence>
<dbReference type="SUPFAM" id="SSF46626">
    <property type="entry name" value="Cytochrome c"/>
    <property type="match status" value="1"/>
</dbReference>
<keyword evidence="2 4" id="KW-0479">Metal-binding</keyword>